<feature type="domain" description="DDE Tnp4" evidence="3">
    <location>
        <begin position="57"/>
        <end position="138"/>
    </location>
</feature>
<keyword evidence="2" id="KW-0479">Metal-binding</keyword>
<evidence type="ECO:0000259" key="3">
    <source>
        <dbReference type="Pfam" id="PF13359"/>
    </source>
</evidence>
<proteinExistence type="predicted"/>
<accession>A0ABY7FZ02</accession>
<dbReference type="Proteomes" id="UP001164746">
    <property type="component" value="Chromosome 14"/>
</dbReference>
<evidence type="ECO:0000256" key="1">
    <source>
        <dbReference type="ARBA" id="ARBA00001968"/>
    </source>
</evidence>
<keyword evidence="5" id="KW-1185">Reference proteome</keyword>
<dbReference type="EMBL" id="CP111025">
    <property type="protein sequence ID" value="WAR26138.1"/>
    <property type="molecule type" value="Genomic_DNA"/>
</dbReference>
<dbReference type="InterPro" id="IPR027806">
    <property type="entry name" value="HARBI1_dom"/>
</dbReference>
<dbReference type="PANTHER" id="PTHR23080">
    <property type="entry name" value="THAP DOMAIN PROTEIN"/>
    <property type="match status" value="1"/>
</dbReference>
<comment type="cofactor">
    <cofactor evidence="1">
        <name>a divalent metal cation</name>
        <dbReference type="ChEBI" id="CHEBI:60240"/>
    </cofactor>
</comment>
<gene>
    <name evidence="4" type="ORF">MAR_011842</name>
</gene>
<name>A0ABY7FZ02_MYAAR</name>
<organism evidence="4 5">
    <name type="scientific">Mya arenaria</name>
    <name type="common">Soft-shell clam</name>
    <dbReference type="NCBI Taxonomy" id="6604"/>
    <lineage>
        <taxon>Eukaryota</taxon>
        <taxon>Metazoa</taxon>
        <taxon>Spiralia</taxon>
        <taxon>Lophotrochozoa</taxon>
        <taxon>Mollusca</taxon>
        <taxon>Bivalvia</taxon>
        <taxon>Autobranchia</taxon>
        <taxon>Heteroconchia</taxon>
        <taxon>Euheterodonta</taxon>
        <taxon>Imparidentia</taxon>
        <taxon>Neoheterodontei</taxon>
        <taxon>Myida</taxon>
        <taxon>Myoidea</taxon>
        <taxon>Myidae</taxon>
        <taxon>Mya</taxon>
    </lineage>
</organism>
<protein>
    <recommendedName>
        <fullName evidence="3">DDE Tnp4 domain-containing protein</fullName>
    </recommendedName>
</protein>
<reference evidence="4" key="1">
    <citation type="submission" date="2022-11" db="EMBL/GenBank/DDBJ databases">
        <title>Centuries of genome instability and evolution in soft-shell clam transmissible cancer (bioRxiv).</title>
        <authorList>
            <person name="Hart S.F.M."/>
            <person name="Yonemitsu M.A."/>
            <person name="Giersch R.M."/>
            <person name="Beal B.F."/>
            <person name="Arriagada G."/>
            <person name="Davis B.W."/>
            <person name="Ostrander E.A."/>
            <person name="Goff S.P."/>
            <person name="Metzger M.J."/>
        </authorList>
    </citation>
    <scope>NUCLEOTIDE SEQUENCE</scope>
    <source>
        <strain evidence="4">MELC-2E11</strain>
        <tissue evidence="4">Siphon/mantle</tissue>
    </source>
</reference>
<evidence type="ECO:0000256" key="2">
    <source>
        <dbReference type="ARBA" id="ARBA00022723"/>
    </source>
</evidence>
<sequence>MKTFFKTNNHVKRKAQAATQPVANGAIMKLRQNFDFQHLGQLFSISQQDASDIFNNWIQNPSFFGVDHQCYSDYKSCNTLKGLVGIDPRGSIIFASMPFAGSMSNKEINNQTIEDVHGLWENSQRGVMVDKGFKINEELEELGLKLNIPPLPTVDHK</sequence>
<dbReference type="Pfam" id="PF13359">
    <property type="entry name" value="DDE_Tnp_4"/>
    <property type="match status" value="1"/>
</dbReference>
<evidence type="ECO:0000313" key="4">
    <source>
        <dbReference type="EMBL" id="WAR26138.1"/>
    </source>
</evidence>
<evidence type="ECO:0000313" key="5">
    <source>
        <dbReference type="Proteomes" id="UP001164746"/>
    </source>
</evidence>